<name>A0A9N8CRJ4_9ENTR</name>
<evidence type="ECO:0000313" key="4">
    <source>
        <dbReference type="Proteomes" id="UP000837205"/>
    </source>
</evidence>
<dbReference type="EMBL" id="CAIIUA010000001">
    <property type="protein sequence ID" value="CAC9207872.1"/>
    <property type="molecule type" value="Genomic_DNA"/>
</dbReference>
<protein>
    <submittedName>
        <fullName evidence="1">Uncharacterized protein</fullName>
    </submittedName>
</protein>
<proteinExistence type="predicted"/>
<gene>
    <name evidence="1" type="ORF">GHA_02830</name>
    <name evidence="2" type="ORF">TML_02777</name>
</gene>
<dbReference type="AlphaFoldDB" id="A0A9N8CRJ4"/>
<organism evidence="1 3">
    <name type="scientific">Citrobacter werkmanii</name>
    <dbReference type="NCBI Taxonomy" id="67827"/>
    <lineage>
        <taxon>Bacteria</taxon>
        <taxon>Pseudomonadati</taxon>
        <taxon>Pseudomonadota</taxon>
        <taxon>Gammaproteobacteria</taxon>
        <taxon>Enterobacterales</taxon>
        <taxon>Enterobacteriaceae</taxon>
        <taxon>Citrobacter</taxon>
        <taxon>Citrobacter freundii complex</taxon>
    </lineage>
</organism>
<evidence type="ECO:0000313" key="2">
    <source>
        <dbReference type="EMBL" id="CAC9207872.1"/>
    </source>
</evidence>
<keyword evidence="4" id="KW-1185">Reference proteome</keyword>
<evidence type="ECO:0000313" key="1">
    <source>
        <dbReference type="EMBL" id="CAB5558793.1"/>
    </source>
</evidence>
<dbReference type="Proteomes" id="UP000837205">
    <property type="component" value="Unassembled WGS sequence"/>
</dbReference>
<dbReference type="Proteomes" id="UP000834503">
    <property type="component" value="Unassembled WGS sequence"/>
</dbReference>
<accession>A0A9N8CRJ4</accession>
<dbReference type="EMBL" id="CAHPQX010000011">
    <property type="protein sequence ID" value="CAB5558793.1"/>
    <property type="molecule type" value="Genomic_DNA"/>
</dbReference>
<reference evidence="1" key="1">
    <citation type="submission" date="2020-05" db="EMBL/GenBank/DDBJ databases">
        <authorList>
            <person name="Delgado-Blas J."/>
        </authorList>
    </citation>
    <scope>NUCLEOTIDE SEQUENCE</scope>
    <source>
        <strain evidence="1">BB1459</strain>
        <strain evidence="2">BB1480</strain>
    </source>
</reference>
<comment type="caution">
    <text evidence="1">The sequence shown here is derived from an EMBL/GenBank/DDBJ whole genome shotgun (WGS) entry which is preliminary data.</text>
</comment>
<sequence length="40" mass="4271">MVVLPQVKKKPLTTVSGLKMSFPENYAVAALEAFSLTSSS</sequence>
<evidence type="ECO:0000313" key="3">
    <source>
        <dbReference type="Proteomes" id="UP000834503"/>
    </source>
</evidence>